<dbReference type="Gene3D" id="1.25.40.10">
    <property type="entry name" value="Tetratricopeptide repeat domain"/>
    <property type="match status" value="1"/>
</dbReference>
<dbReference type="OrthoDB" id="218695at2"/>
<reference evidence="2 3" key="1">
    <citation type="submission" date="2016-10" db="EMBL/GenBank/DDBJ databases">
        <authorList>
            <person name="de Groot N.N."/>
        </authorList>
    </citation>
    <scope>NUCLEOTIDE SEQUENCE [LARGE SCALE GENOMIC DNA]</scope>
    <source>
        <strain evidence="2 3">CGMCC 4.5739</strain>
    </source>
</reference>
<dbReference type="Gene3D" id="3.40.50.300">
    <property type="entry name" value="P-loop containing nucleotide triphosphate hydrolases"/>
    <property type="match status" value="1"/>
</dbReference>
<accession>A0A1I1QWQ1</accession>
<dbReference type="InterPro" id="IPR027417">
    <property type="entry name" value="P-loop_NTPase"/>
</dbReference>
<evidence type="ECO:0000313" key="2">
    <source>
        <dbReference type="EMBL" id="SFD26417.1"/>
    </source>
</evidence>
<sequence>MNLSQVRNPFDYANPVSEPHLFAGRGRELGQIDYLLEQTDRDRPVGYIALHGERAAGKTSLLNMTELLARRRSRLTVRIQLSPGDDDPAAFFRKFYEELIGAVAGEAGLTAPDGRPVTSRLVRRLFDGAERDPDFPLEFPESLAQSGRVSEMALRADLELLTARLGRSVAVLIDEAQILAGREDVLSVLRSLGMRLRGYLFVLAGTSELLPGIQRVFAPILRQFVMVKVERFSEGAEVQHCLAKPLAALGLELHDCFAHPHTAVADLLRLTDGNPYEIQLYGYVMFSRWQTGVTGQMELTTETLEEVRSLLEAGSEAGRHSPVVAALRGMSAKRLWVFNALCSSLDGAGVDELWLAHSLAAPPPVTRDEFDRFHQEFLAEGLLETRDGAVRLGGGAGMFEEIYTRLWTLSRPDRPAHPPLLSRLSAELQLSRQLENLLRDILPPDARLLRTCCLGMAPEHLEEGLSALDSLAVEDGRPPSFTVAFLHAAILRCGMPSALDLTTLTCTFGGVTAVRWAVAADSAEFEAGAHPGFLAAQRRVRALGGELLAERTRQPLKPWRRIIDWLVAVATDDMRKEMAQAHDSAVYTAYAAGDLPAAEEHLRTAFQLAPAWHSANNLGYVMLRDGRAGEALEWAERALDQAGMPVDRALSRFNAAMAEVLGGDLAAARERLALAREELSAVPDIGHHCAYLLVPRFRDGELTLHEVADPDLGEKIAEAAELVELAERYRRLQGAGPGPDRS</sequence>
<keyword evidence="3" id="KW-1185">Reference proteome</keyword>
<gene>
    <name evidence="2" type="ORF">SAMN05421773_11245</name>
</gene>
<protein>
    <submittedName>
        <fullName evidence="2">AAA ATPase domain-containing protein</fullName>
    </submittedName>
</protein>
<evidence type="ECO:0000259" key="1">
    <source>
        <dbReference type="Pfam" id="PF13191"/>
    </source>
</evidence>
<proteinExistence type="predicted"/>
<dbReference type="AlphaFoldDB" id="A0A1I1QWQ1"/>
<dbReference type="RefSeq" id="WP_093840341.1">
    <property type="nucleotide sequence ID" value="NZ_FOLM01000012.1"/>
</dbReference>
<name>A0A1I1QWQ1_9ACTN</name>
<evidence type="ECO:0000313" key="3">
    <source>
        <dbReference type="Proteomes" id="UP000199207"/>
    </source>
</evidence>
<dbReference type="STRING" id="910347.SAMN05421773_11245"/>
<dbReference type="Pfam" id="PF13191">
    <property type="entry name" value="AAA_16"/>
    <property type="match status" value="1"/>
</dbReference>
<dbReference type="Proteomes" id="UP000199207">
    <property type="component" value="Unassembled WGS sequence"/>
</dbReference>
<dbReference type="InterPro" id="IPR011990">
    <property type="entry name" value="TPR-like_helical_dom_sf"/>
</dbReference>
<dbReference type="InterPro" id="IPR041664">
    <property type="entry name" value="AAA_16"/>
</dbReference>
<dbReference type="SUPFAM" id="SSF52540">
    <property type="entry name" value="P-loop containing nucleoside triphosphate hydrolases"/>
    <property type="match status" value="1"/>
</dbReference>
<dbReference type="EMBL" id="FOLM01000012">
    <property type="protein sequence ID" value="SFD26417.1"/>
    <property type="molecule type" value="Genomic_DNA"/>
</dbReference>
<organism evidence="2 3">
    <name type="scientific">Streptomyces aidingensis</name>
    <dbReference type="NCBI Taxonomy" id="910347"/>
    <lineage>
        <taxon>Bacteria</taxon>
        <taxon>Bacillati</taxon>
        <taxon>Actinomycetota</taxon>
        <taxon>Actinomycetes</taxon>
        <taxon>Kitasatosporales</taxon>
        <taxon>Streptomycetaceae</taxon>
        <taxon>Streptomyces</taxon>
    </lineage>
</organism>
<dbReference type="SUPFAM" id="SSF48452">
    <property type="entry name" value="TPR-like"/>
    <property type="match status" value="1"/>
</dbReference>
<feature type="domain" description="Orc1-like AAA ATPase" evidence="1">
    <location>
        <begin position="22"/>
        <end position="196"/>
    </location>
</feature>